<dbReference type="EMBL" id="FTOB01000002">
    <property type="protein sequence ID" value="SIS55417.1"/>
    <property type="molecule type" value="Genomic_DNA"/>
</dbReference>
<reference evidence="1 2" key="1">
    <citation type="submission" date="2017-01" db="EMBL/GenBank/DDBJ databases">
        <authorList>
            <person name="Varghese N."/>
            <person name="Submissions S."/>
        </authorList>
    </citation>
    <scope>NUCLEOTIDE SEQUENCE [LARGE SCALE GENOMIC DNA]</scope>
    <source>
        <strain evidence="1 2">DSM 2061</strain>
    </source>
</reference>
<gene>
    <name evidence="1" type="ORF">SAMN05421766_102703</name>
</gene>
<accession>A0ABY1KP66</accession>
<sequence length="58" mass="7113">MKFFLTTPFRISTFSKLHICINKSHNDIEYHLEEHYNYIFLPIQKGNSDLLIECEFFW</sequence>
<organism evidence="1 2">
    <name type="scientific">Zobellia uliginosa</name>
    <dbReference type="NCBI Taxonomy" id="143224"/>
    <lineage>
        <taxon>Bacteria</taxon>
        <taxon>Pseudomonadati</taxon>
        <taxon>Bacteroidota</taxon>
        <taxon>Flavobacteriia</taxon>
        <taxon>Flavobacteriales</taxon>
        <taxon>Flavobacteriaceae</taxon>
        <taxon>Zobellia</taxon>
    </lineage>
</organism>
<evidence type="ECO:0000313" key="1">
    <source>
        <dbReference type="EMBL" id="SIS55417.1"/>
    </source>
</evidence>
<dbReference type="Proteomes" id="UP000185728">
    <property type="component" value="Unassembled WGS sequence"/>
</dbReference>
<comment type="caution">
    <text evidence="1">The sequence shown here is derived from an EMBL/GenBank/DDBJ whole genome shotgun (WGS) entry which is preliminary data.</text>
</comment>
<keyword evidence="2" id="KW-1185">Reference proteome</keyword>
<proteinExistence type="predicted"/>
<evidence type="ECO:0000313" key="2">
    <source>
        <dbReference type="Proteomes" id="UP000185728"/>
    </source>
</evidence>
<protein>
    <submittedName>
        <fullName evidence="1">Uncharacterized protein</fullName>
    </submittedName>
</protein>
<name>A0ABY1KP66_9FLAO</name>